<organism evidence="2 3">
    <name type="scientific">Kutzneria viridogrisea</name>
    <dbReference type="NCBI Taxonomy" id="47990"/>
    <lineage>
        <taxon>Bacteria</taxon>
        <taxon>Bacillati</taxon>
        <taxon>Actinomycetota</taxon>
        <taxon>Actinomycetes</taxon>
        <taxon>Pseudonocardiales</taxon>
        <taxon>Pseudonocardiaceae</taxon>
        <taxon>Kutzneria</taxon>
    </lineage>
</organism>
<protein>
    <recommendedName>
        <fullName evidence="4">Phage integrase family protein</fullName>
    </recommendedName>
</protein>
<reference evidence="2 3" key="1">
    <citation type="submission" date="2020-08" db="EMBL/GenBank/DDBJ databases">
        <title>Genomic Encyclopedia of Archaeal and Bacterial Type Strains, Phase II (KMG-II): from individual species to whole genera.</title>
        <authorList>
            <person name="Goeker M."/>
        </authorList>
    </citation>
    <scope>NUCLEOTIDE SEQUENCE [LARGE SCALE GENOMIC DNA]</scope>
    <source>
        <strain evidence="2 3">DSM 43850</strain>
    </source>
</reference>
<dbReference type="EMBL" id="JACJID010000001">
    <property type="protein sequence ID" value="MBA8924510.1"/>
    <property type="molecule type" value="Genomic_DNA"/>
</dbReference>
<dbReference type="Proteomes" id="UP000517916">
    <property type="component" value="Unassembled WGS sequence"/>
</dbReference>
<accession>A0ABR6BCI2</accession>
<comment type="caution">
    <text evidence="2">The sequence shown here is derived from an EMBL/GenBank/DDBJ whole genome shotgun (WGS) entry which is preliminary data.</text>
</comment>
<feature type="region of interest" description="Disordered" evidence="1">
    <location>
        <begin position="157"/>
        <end position="196"/>
    </location>
</feature>
<keyword evidence="3" id="KW-1185">Reference proteome</keyword>
<proteinExistence type="predicted"/>
<name>A0ABR6BCI2_9PSEU</name>
<dbReference type="RefSeq" id="WP_182836797.1">
    <property type="nucleotide sequence ID" value="NZ_JACJID010000001.1"/>
</dbReference>
<evidence type="ECO:0008006" key="4">
    <source>
        <dbReference type="Google" id="ProtNLM"/>
    </source>
</evidence>
<evidence type="ECO:0000313" key="3">
    <source>
        <dbReference type="Proteomes" id="UP000517916"/>
    </source>
</evidence>
<sequence length="458" mass="50650">MITRLLLRDARLQTGPVVDELARRVARPKSTVQSYSNAEFDQIKLAAQRRFRTALRRIEDNARHLQRWREGAFAKDGRDWVIGEALDILARGEDLPQYVDKNGRETLVVKYRKALGGAGAEATWQRLFLSRMEAVALGVLLLAEYGWNLSVIDRAETPQASPDPGEDGHPTYRIPLNKPRRGVGHHHETRNVTDDGAASQGRLITQALQATRFARAIVEDLAPGTNRLVVWHAIRVSRESMDWDRHPPVGGFHFGIDTAAARTWARAEGLGGSPFRRGRRTVIAVDRREPGQHSQDTHDRQYVLIDKRVQADAVEVIAAGAQDAANRAREAILVAELRDTPNPRDTETATADCADYDNSPFPAPDGGCGASFLMCLACANARVHPGHHPRLAHLHLALANLRSALPSAVWEADWGEAHTRLADLKNKLGDGVWAQALSRVTDADRDLINHLLTGVLDT</sequence>
<evidence type="ECO:0000256" key="1">
    <source>
        <dbReference type="SAM" id="MobiDB-lite"/>
    </source>
</evidence>
<evidence type="ECO:0000313" key="2">
    <source>
        <dbReference type="EMBL" id="MBA8924510.1"/>
    </source>
</evidence>
<gene>
    <name evidence="2" type="ORF">BC739_001707</name>
</gene>